<dbReference type="SUPFAM" id="SSF161098">
    <property type="entry name" value="MetI-like"/>
    <property type="match status" value="1"/>
</dbReference>
<evidence type="ECO:0000256" key="1">
    <source>
        <dbReference type="ARBA" id="ARBA00004651"/>
    </source>
</evidence>
<dbReference type="InterPro" id="IPR035906">
    <property type="entry name" value="MetI-like_sf"/>
</dbReference>
<feature type="transmembrane region" description="Helical" evidence="7">
    <location>
        <begin position="181"/>
        <end position="206"/>
    </location>
</feature>
<feature type="domain" description="ABC transmembrane type-1" evidence="8">
    <location>
        <begin position="72"/>
        <end position="278"/>
    </location>
</feature>
<gene>
    <name evidence="9" type="ORF">DQG23_40455</name>
</gene>
<dbReference type="PANTHER" id="PTHR43744">
    <property type="entry name" value="ABC TRANSPORTER PERMEASE PROTEIN MG189-RELATED-RELATED"/>
    <property type="match status" value="1"/>
</dbReference>
<feature type="transmembrane region" description="Helical" evidence="7">
    <location>
        <begin position="12"/>
        <end position="33"/>
    </location>
</feature>
<dbReference type="EMBL" id="QMFB01000055">
    <property type="protein sequence ID" value="RAV08801.1"/>
    <property type="molecule type" value="Genomic_DNA"/>
</dbReference>
<evidence type="ECO:0000256" key="4">
    <source>
        <dbReference type="ARBA" id="ARBA00022692"/>
    </source>
</evidence>
<evidence type="ECO:0000256" key="5">
    <source>
        <dbReference type="ARBA" id="ARBA00022989"/>
    </source>
</evidence>
<dbReference type="CDD" id="cd06261">
    <property type="entry name" value="TM_PBP2"/>
    <property type="match status" value="1"/>
</dbReference>
<accession>A0A329LLH0</accession>
<comment type="caution">
    <text evidence="9">The sequence shown here is derived from an EMBL/GenBank/DDBJ whole genome shotgun (WGS) entry which is preliminary data.</text>
</comment>
<keyword evidence="2 7" id="KW-0813">Transport</keyword>
<dbReference type="PANTHER" id="PTHR43744:SF9">
    <property type="entry name" value="POLYGALACTURONAN_RHAMNOGALACTURONAN TRANSPORT SYSTEM PERMEASE PROTEIN YTCP"/>
    <property type="match status" value="1"/>
</dbReference>
<name>A0A329LLH0_9BACL</name>
<evidence type="ECO:0000256" key="2">
    <source>
        <dbReference type="ARBA" id="ARBA00022448"/>
    </source>
</evidence>
<dbReference type="Proteomes" id="UP000250369">
    <property type="component" value="Unassembled WGS sequence"/>
</dbReference>
<dbReference type="PROSITE" id="PS51257">
    <property type="entry name" value="PROKAR_LIPOPROTEIN"/>
    <property type="match status" value="1"/>
</dbReference>
<comment type="similarity">
    <text evidence="7">Belongs to the binding-protein-dependent transport system permease family.</text>
</comment>
<keyword evidence="4 7" id="KW-0812">Transmembrane</keyword>
<organism evidence="9 10">
    <name type="scientific">Paenibacillus contaminans</name>
    <dbReference type="NCBI Taxonomy" id="450362"/>
    <lineage>
        <taxon>Bacteria</taxon>
        <taxon>Bacillati</taxon>
        <taxon>Bacillota</taxon>
        <taxon>Bacilli</taxon>
        <taxon>Bacillales</taxon>
        <taxon>Paenibacillaceae</taxon>
        <taxon>Paenibacillus</taxon>
    </lineage>
</organism>
<dbReference type="OrthoDB" id="157184at2"/>
<keyword evidence="6 7" id="KW-0472">Membrane</keyword>
<evidence type="ECO:0000256" key="6">
    <source>
        <dbReference type="ARBA" id="ARBA00023136"/>
    </source>
</evidence>
<evidence type="ECO:0000259" key="8">
    <source>
        <dbReference type="PROSITE" id="PS50928"/>
    </source>
</evidence>
<keyword evidence="5 7" id="KW-1133">Transmembrane helix</keyword>
<feature type="transmembrane region" description="Helical" evidence="7">
    <location>
        <begin position="139"/>
        <end position="160"/>
    </location>
</feature>
<reference evidence="9 10" key="1">
    <citation type="journal article" date="2009" name="Int. J. Syst. Evol. Microbiol.">
        <title>Paenibacillus contaminans sp. nov., isolated from a contaminated laboratory plate.</title>
        <authorList>
            <person name="Chou J.H."/>
            <person name="Lee J.H."/>
            <person name="Lin M.C."/>
            <person name="Chang P.S."/>
            <person name="Arun A.B."/>
            <person name="Young C.C."/>
            <person name="Chen W.M."/>
        </authorList>
    </citation>
    <scope>NUCLEOTIDE SEQUENCE [LARGE SCALE GENOMIC DNA]</scope>
    <source>
        <strain evidence="9 10">CKOBP-6</strain>
    </source>
</reference>
<comment type="subcellular location">
    <subcellularLocation>
        <location evidence="1 7">Cell membrane</location>
        <topology evidence="1 7">Multi-pass membrane protein</topology>
    </subcellularLocation>
</comment>
<keyword evidence="10" id="KW-1185">Reference proteome</keyword>
<evidence type="ECO:0000256" key="3">
    <source>
        <dbReference type="ARBA" id="ARBA00022475"/>
    </source>
</evidence>
<dbReference type="PROSITE" id="PS50928">
    <property type="entry name" value="ABC_TM1"/>
    <property type="match status" value="1"/>
</dbReference>
<keyword evidence="3" id="KW-1003">Cell membrane</keyword>
<dbReference type="GO" id="GO:0005886">
    <property type="term" value="C:plasma membrane"/>
    <property type="evidence" value="ECO:0007669"/>
    <property type="project" value="UniProtKB-SubCell"/>
</dbReference>
<dbReference type="Pfam" id="PF00528">
    <property type="entry name" value="BPD_transp_1"/>
    <property type="match status" value="1"/>
</dbReference>
<proteinExistence type="inferred from homology"/>
<evidence type="ECO:0000313" key="9">
    <source>
        <dbReference type="EMBL" id="RAV08801.1"/>
    </source>
</evidence>
<evidence type="ECO:0000313" key="10">
    <source>
        <dbReference type="Proteomes" id="UP000250369"/>
    </source>
</evidence>
<dbReference type="RefSeq" id="WP_113036728.1">
    <property type="nucleotide sequence ID" value="NZ_QMFB01000055.1"/>
</dbReference>
<dbReference type="Gene3D" id="1.10.3720.10">
    <property type="entry name" value="MetI-like"/>
    <property type="match status" value="1"/>
</dbReference>
<feature type="transmembrane region" description="Helical" evidence="7">
    <location>
        <begin position="259"/>
        <end position="278"/>
    </location>
</feature>
<feature type="transmembrane region" description="Helical" evidence="7">
    <location>
        <begin position="108"/>
        <end position="127"/>
    </location>
</feature>
<dbReference type="AlphaFoldDB" id="A0A329LLH0"/>
<protein>
    <submittedName>
        <fullName evidence="9">Carbohydrate ABC transporter permease</fullName>
    </submittedName>
</protein>
<evidence type="ECO:0000256" key="7">
    <source>
        <dbReference type="RuleBase" id="RU363032"/>
    </source>
</evidence>
<feature type="transmembrane region" description="Helical" evidence="7">
    <location>
        <begin position="75"/>
        <end position="96"/>
    </location>
</feature>
<dbReference type="GO" id="GO:0055085">
    <property type="term" value="P:transmembrane transport"/>
    <property type="evidence" value="ECO:0007669"/>
    <property type="project" value="InterPro"/>
</dbReference>
<dbReference type="InterPro" id="IPR000515">
    <property type="entry name" value="MetI-like"/>
</dbReference>
<sequence length="293" mass="33442">MPFKKIGPQVFINLLFLLFSLACIFPLIAILSISFSSESDIIKNGYRLLPAMFDFSAYAYILYKPMQILNAFKVSLFVSFFGTVASLLVTAGIAYALSREDFKLKNKLSFYLFFTMLFNGGLVPTYMLINNYLHLSNTIWVLILPYLAVPWFILILRSFMQKIPHSIIESCMMDGASEFRIFFQIILPLAKPGLATVALFTLLQYWNDWWLSLLYIEKESLVPLQFMLYRMMNNITFLTNSSNTMPPGMRNVILPSESARMAMAILAAGPMLLVFPFFQKYFVRGLTVGAVKG</sequence>